<evidence type="ECO:0000313" key="2">
    <source>
        <dbReference type="Proteomes" id="UP001140502"/>
    </source>
</evidence>
<protein>
    <submittedName>
        <fullName evidence="1">Uncharacterized protein</fullName>
    </submittedName>
</protein>
<dbReference type="OrthoDB" id="4424523at2759"/>
<sequence length="387" mass="44967">MSEQDVVHLDGFKLTLQELGVTRDTLNIHGHGRVIPFMIDDEMRALYIRARDEPGSLSPAEKNRVFGRIPLEDEERLCQERLGCTRDQLYEKALTQVDDLSMLECDMVIRGCDYDWKKTVNKATDLERIMSMSPEDRYLILKARETIKGPAILGAANKRKQYTRVRAEESYQKKALLRIARQAQRAEWVQDMVDRDLPRWGFVVMRTEYSDPRSDEAWKRFQERYKSVCNQTMGEWAGRPPRAELWETHETVFVSDAALEGASVDALRERFKSMREDLPEGIRQDCFLVHDKLFTQADSLNVRAVNPDFDPEAPLGTEEISYTSPGVSITLKDLEAFSGEIQVPLAKVFDWLHYTLLTDSETWERRYMNTTQKHPRAIISFLPYPEY</sequence>
<dbReference type="EMBL" id="JAPEUR010000118">
    <property type="protein sequence ID" value="KAJ4319791.1"/>
    <property type="molecule type" value="Genomic_DNA"/>
</dbReference>
<gene>
    <name evidence="1" type="ORF">N0V84_006172</name>
</gene>
<comment type="caution">
    <text evidence="1">The sequence shown here is derived from an EMBL/GenBank/DDBJ whole genome shotgun (WGS) entry which is preliminary data.</text>
</comment>
<proteinExistence type="predicted"/>
<evidence type="ECO:0000313" key="1">
    <source>
        <dbReference type="EMBL" id="KAJ4319791.1"/>
    </source>
</evidence>
<name>A0A9W9BPV7_9HYPO</name>
<dbReference type="AlphaFoldDB" id="A0A9W9BPV7"/>
<accession>A0A9W9BPV7</accession>
<dbReference type="Proteomes" id="UP001140502">
    <property type="component" value="Unassembled WGS sequence"/>
</dbReference>
<keyword evidence="2" id="KW-1185">Reference proteome</keyword>
<reference evidence="1" key="1">
    <citation type="submission" date="2022-10" db="EMBL/GenBank/DDBJ databases">
        <title>Tapping the CABI collections for fungal endophytes: first genome assemblies for Collariella, Neodidymelliopsis, Ascochyta clinopodiicola, Didymella pomorum, Didymosphaeria variabile, Neocosmospora piperis and Neocucurbitaria cava.</title>
        <authorList>
            <person name="Hill R."/>
        </authorList>
    </citation>
    <scope>NUCLEOTIDE SEQUENCE</scope>
    <source>
        <strain evidence="1">IMI 366586</strain>
    </source>
</reference>
<organism evidence="1 2">
    <name type="scientific">Fusarium piperis</name>
    <dbReference type="NCBI Taxonomy" id="1435070"/>
    <lineage>
        <taxon>Eukaryota</taxon>
        <taxon>Fungi</taxon>
        <taxon>Dikarya</taxon>
        <taxon>Ascomycota</taxon>
        <taxon>Pezizomycotina</taxon>
        <taxon>Sordariomycetes</taxon>
        <taxon>Hypocreomycetidae</taxon>
        <taxon>Hypocreales</taxon>
        <taxon>Nectriaceae</taxon>
        <taxon>Fusarium</taxon>
        <taxon>Fusarium solani species complex</taxon>
    </lineage>
</organism>